<dbReference type="AlphaFoldDB" id="A0A072UDS9"/>
<dbReference type="PANTHER" id="PTHR10201">
    <property type="entry name" value="MATRIX METALLOPROTEINASE"/>
    <property type="match status" value="1"/>
</dbReference>
<reference evidence="9 11" key="2">
    <citation type="journal article" date="2014" name="BMC Genomics">
        <title>An improved genome release (version Mt4.0) for the model legume Medicago truncatula.</title>
        <authorList>
            <person name="Tang H."/>
            <person name="Krishnakumar V."/>
            <person name="Bidwell S."/>
            <person name="Rosen B."/>
            <person name="Chan A."/>
            <person name="Zhou S."/>
            <person name="Gentzbittel L."/>
            <person name="Childs K.L."/>
            <person name="Yandell M."/>
            <person name="Gundlach H."/>
            <person name="Mayer K.F."/>
            <person name="Schwartz D.C."/>
            <person name="Town C.D."/>
        </authorList>
    </citation>
    <scope>GENOME REANNOTATION</scope>
    <source>
        <strain evidence="9">A17</strain>
        <strain evidence="10 11">cv. Jemalong A17</strain>
    </source>
</reference>
<reference evidence="10" key="3">
    <citation type="submission" date="2015-04" db="UniProtKB">
        <authorList>
            <consortium name="EnsemblPlants"/>
        </authorList>
    </citation>
    <scope>IDENTIFICATION</scope>
    <source>
        <strain evidence="10">cv. Jemalong A17</strain>
    </source>
</reference>
<dbReference type="FunFam" id="3.40.390.10:FF:000058">
    <property type="entry name" value="Metalloendoproteinase 5-MMP"/>
    <property type="match status" value="1"/>
</dbReference>
<dbReference type="Pfam" id="PF00413">
    <property type="entry name" value="Peptidase_M10"/>
    <property type="match status" value="1"/>
</dbReference>
<dbReference type="GO" id="GO:0030198">
    <property type="term" value="P:extracellular matrix organization"/>
    <property type="evidence" value="ECO:0000318"/>
    <property type="project" value="GO_Central"/>
</dbReference>
<name>A0A072UDS9_MEDTR</name>
<dbReference type="InterPro" id="IPR006026">
    <property type="entry name" value="Peptidase_Metallo"/>
</dbReference>
<comment type="cofactor">
    <cofactor evidence="7">
        <name>Zn(2+)</name>
        <dbReference type="ChEBI" id="CHEBI:29105"/>
    </cofactor>
    <text evidence="7">Binds 2 Zn(2+) ions per subunit.</text>
</comment>
<keyword evidence="7" id="KW-0106">Calcium</keyword>
<dbReference type="GO" id="GO:0008270">
    <property type="term" value="F:zinc ion binding"/>
    <property type="evidence" value="ECO:0007669"/>
    <property type="project" value="InterPro"/>
</dbReference>
<dbReference type="InterPro" id="IPR024079">
    <property type="entry name" value="MetalloPept_cat_dom_sf"/>
</dbReference>
<comment type="cofactor">
    <cofactor evidence="7">
        <name>Ca(2+)</name>
        <dbReference type="ChEBI" id="CHEBI:29108"/>
    </cofactor>
    <text evidence="7">Can bind about 5 Ca(2+) ions per subunit.</text>
</comment>
<evidence type="ECO:0000313" key="9">
    <source>
        <dbReference type="EMBL" id="KEH27772.1"/>
    </source>
</evidence>
<dbReference type="GO" id="GO:0006508">
    <property type="term" value="P:proteolysis"/>
    <property type="evidence" value="ECO:0007669"/>
    <property type="project" value="UniProtKB-KW"/>
</dbReference>
<dbReference type="SUPFAM" id="SSF47090">
    <property type="entry name" value="PGBD-like"/>
    <property type="match status" value="1"/>
</dbReference>
<evidence type="ECO:0000256" key="4">
    <source>
        <dbReference type="ARBA" id="ARBA00022801"/>
    </source>
</evidence>
<evidence type="ECO:0000256" key="3">
    <source>
        <dbReference type="ARBA" id="ARBA00022723"/>
    </source>
</evidence>
<feature type="binding site" evidence="7">
    <location>
        <position position="196"/>
    </location>
    <ligand>
        <name>Ca(2+)</name>
        <dbReference type="ChEBI" id="CHEBI:29108"/>
        <label>3</label>
    </ligand>
</feature>
<keyword evidence="3 7" id="KW-0479">Metal-binding</keyword>
<keyword evidence="2" id="KW-0645">Protease</keyword>
<evidence type="ECO:0000259" key="8">
    <source>
        <dbReference type="SMART" id="SM00235"/>
    </source>
</evidence>
<keyword evidence="6 9" id="KW-0482">Metalloprotease</keyword>
<dbReference type="MEROPS" id="M10.A01"/>
<dbReference type="Gene3D" id="3.40.390.10">
    <property type="entry name" value="Collagenase (Catalytic Domain)"/>
    <property type="match status" value="1"/>
</dbReference>
<feature type="binding site" evidence="7">
    <location>
        <position position="258"/>
    </location>
    <ligand>
        <name>Zn(2+)</name>
        <dbReference type="ChEBI" id="CHEBI:29105"/>
        <label>2</label>
        <note>catalytic</note>
    </ligand>
</feature>
<dbReference type="PRINTS" id="PR00138">
    <property type="entry name" value="MATRIXIN"/>
</dbReference>
<feature type="binding site" evidence="7">
    <location>
        <position position="192"/>
    </location>
    <ligand>
        <name>Ca(2+)</name>
        <dbReference type="ChEBI" id="CHEBI:29108"/>
        <label>3</label>
    </ligand>
</feature>
<dbReference type="InterPro" id="IPR036365">
    <property type="entry name" value="PGBD-like_sf"/>
</dbReference>
<dbReference type="Pfam" id="PF01471">
    <property type="entry name" value="PG_binding_1"/>
    <property type="match status" value="1"/>
</dbReference>
<dbReference type="Gramene" id="rna30293">
    <property type="protein sequence ID" value="RHN55156.1"/>
    <property type="gene ID" value="gene30293"/>
</dbReference>
<feature type="binding site" evidence="7">
    <location>
        <position position="183"/>
    </location>
    <ligand>
        <name>Zn(2+)</name>
        <dbReference type="ChEBI" id="CHEBI:29105"/>
        <label>1</label>
    </ligand>
</feature>
<keyword evidence="5 7" id="KW-0862">Zinc</keyword>
<feature type="domain" description="Peptidase metallopeptidase" evidence="8">
    <location>
        <begin position="115"/>
        <end position="286"/>
    </location>
</feature>
<dbReference type="HOGENOM" id="CLU_015489_4_0_1"/>
<protein>
    <submittedName>
        <fullName evidence="9">Matrix metalloproteinase</fullName>
    </submittedName>
</protein>
<comment type="similarity">
    <text evidence="1">Belongs to the peptidase M10A family. Matrix metalloproteinases (MMPs) subfamily.</text>
</comment>
<dbReference type="GO" id="GO:0031012">
    <property type="term" value="C:extracellular matrix"/>
    <property type="evidence" value="ECO:0007669"/>
    <property type="project" value="InterPro"/>
</dbReference>
<feature type="binding site" description="in inhibited form" evidence="7">
    <location>
        <position position="94"/>
    </location>
    <ligand>
        <name>Zn(2+)</name>
        <dbReference type="ChEBI" id="CHEBI:29105"/>
        <label>2</label>
        <note>catalytic</note>
    </ligand>
</feature>
<feature type="binding site" evidence="7">
    <location>
        <position position="250"/>
    </location>
    <ligand>
        <name>Zn(2+)</name>
        <dbReference type="ChEBI" id="CHEBI:29105"/>
        <label>2</label>
        <note>catalytic</note>
    </ligand>
</feature>
<dbReference type="PANTHER" id="PTHR10201:SF259">
    <property type="entry name" value="MATRIXIN PROTEIN"/>
    <property type="match status" value="1"/>
</dbReference>
<evidence type="ECO:0000313" key="10">
    <source>
        <dbReference type="EnsemblPlants" id="KEH27772"/>
    </source>
</evidence>
<evidence type="ECO:0000256" key="5">
    <source>
        <dbReference type="ARBA" id="ARBA00022833"/>
    </source>
</evidence>
<reference evidence="9 11" key="1">
    <citation type="journal article" date="2011" name="Nature">
        <title>The Medicago genome provides insight into the evolution of rhizobial symbioses.</title>
        <authorList>
            <person name="Young N.D."/>
            <person name="Debelle F."/>
            <person name="Oldroyd G.E."/>
            <person name="Geurts R."/>
            <person name="Cannon S.B."/>
            <person name="Udvardi M.K."/>
            <person name="Benedito V.A."/>
            <person name="Mayer K.F."/>
            <person name="Gouzy J."/>
            <person name="Schoof H."/>
            <person name="Van de Peer Y."/>
            <person name="Proost S."/>
            <person name="Cook D.R."/>
            <person name="Meyers B.C."/>
            <person name="Spannagl M."/>
            <person name="Cheung F."/>
            <person name="De Mita S."/>
            <person name="Krishnakumar V."/>
            <person name="Gundlach H."/>
            <person name="Zhou S."/>
            <person name="Mudge J."/>
            <person name="Bharti A.K."/>
            <person name="Murray J.D."/>
            <person name="Naoumkina M.A."/>
            <person name="Rosen B."/>
            <person name="Silverstein K.A."/>
            <person name="Tang H."/>
            <person name="Rombauts S."/>
            <person name="Zhao P.X."/>
            <person name="Zhou P."/>
            <person name="Barbe V."/>
            <person name="Bardou P."/>
            <person name="Bechner M."/>
            <person name="Bellec A."/>
            <person name="Berger A."/>
            <person name="Berges H."/>
            <person name="Bidwell S."/>
            <person name="Bisseling T."/>
            <person name="Choisne N."/>
            <person name="Couloux A."/>
            <person name="Denny R."/>
            <person name="Deshpande S."/>
            <person name="Dai X."/>
            <person name="Doyle J.J."/>
            <person name="Dudez A.M."/>
            <person name="Farmer A.D."/>
            <person name="Fouteau S."/>
            <person name="Franken C."/>
            <person name="Gibelin C."/>
            <person name="Gish J."/>
            <person name="Goldstein S."/>
            <person name="Gonzalez A.J."/>
            <person name="Green P.J."/>
            <person name="Hallab A."/>
            <person name="Hartog M."/>
            <person name="Hua A."/>
            <person name="Humphray S.J."/>
            <person name="Jeong D.H."/>
            <person name="Jing Y."/>
            <person name="Jocker A."/>
            <person name="Kenton S.M."/>
            <person name="Kim D.J."/>
            <person name="Klee K."/>
            <person name="Lai H."/>
            <person name="Lang C."/>
            <person name="Lin S."/>
            <person name="Macmil S.L."/>
            <person name="Magdelenat G."/>
            <person name="Matthews L."/>
            <person name="McCorrison J."/>
            <person name="Monaghan E.L."/>
            <person name="Mun J.H."/>
            <person name="Najar F.Z."/>
            <person name="Nicholson C."/>
            <person name="Noirot C."/>
            <person name="O'Bleness M."/>
            <person name="Paule C.R."/>
            <person name="Poulain J."/>
            <person name="Prion F."/>
            <person name="Qin B."/>
            <person name="Qu C."/>
            <person name="Retzel E.F."/>
            <person name="Riddle C."/>
            <person name="Sallet E."/>
            <person name="Samain S."/>
            <person name="Samson N."/>
            <person name="Sanders I."/>
            <person name="Saurat O."/>
            <person name="Scarpelli C."/>
            <person name="Schiex T."/>
            <person name="Segurens B."/>
            <person name="Severin A.J."/>
            <person name="Sherrier D.J."/>
            <person name="Shi R."/>
            <person name="Sims S."/>
            <person name="Singer S.R."/>
            <person name="Sinharoy S."/>
            <person name="Sterck L."/>
            <person name="Viollet A."/>
            <person name="Wang B.B."/>
            <person name="Wang K."/>
            <person name="Wang M."/>
            <person name="Wang X."/>
            <person name="Warfsmann J."/>
            <person name="Weissenbach J."/>
            <person name="White D.D."/>
            <person name="White J.D."/>
            <person name="Wiley G.B."/>
            <person name="Wincker P."/>
            <person name="Xing Y."/>
            <person name="Yang L."/>
            <person name="Yao Z."/>
            <person name="Ying F."/>
            <person name="Zhai J."/>
            <person name="Zhou L."/>
            <person name="Zuber A."/>
            <person name="Denarie J."/>
            <person name="Dixon R.A."/>
            <person name="May G.D."/>
            <person name="Schwartz D.C."/>
            <person name="Rogers J."/>
            <person name="Quetier F."/>
            <person name="Town C.D."/>
            <person name="Roe B.A."/>
        </authorList>
    </citation>
    <scope>NUCLEOTIDE SEQUENCE [LARGE SCALE GENOMIC DNA]</scope>
    <source>
        <strain evidence="9">A17</strain>
        <strain evidence="10 11">cv. Jemalong A17</strain>
    </source>
</reference>
<evidence type="ECO:0000256" key="7">
    <source>
        <dbReference type="PIRSR" id="PIRSR621190-2"/>
    </source>
</evidence>
<feature type="binding site" evidence="7">
    <location>
        <position position="240"/>
    </location>
    <ligand>
        <name>Zn(2+)</name>
        <dbReference type="ChEBI" id="CHEBI:29105"/>
        <label>2</label>
        <note>catalytic</note>
    </ligand>
</feature>
<evidence type="ECO:0000313" key="11">
    <source>
        <dbReference type="Proteomes" id="UP000002051"/>
    </source>
</evidence>
<dbReference type="KEGG" id="mtr:25494612"/>
<dbReference type="OrthoDB" id="1428718at2759"/>
<gene>
    <name evidence="10" type="primary">25494612</name>
    <name evidence="9" type="ordered locus">MTR_5g036093</name>
</gene>
<dbReference type="STRING" id="3880.A0A072UDS9"/>
<dbReference type="SUPFAM" id="SSF55486">
    <property type="entry name" value="Metalloproteases ('zincins'), catalytic domain"/>
    <property type="match status" value="1"/>
</dbReference>
<feature type="binding site" evidence="7">
    <location>
        <position position="134"/>
    </location>
    <ligand>
        <name>Ca(2+)</name>
        <dbReference type="ChEBI" id="CHEBI:29108"/>
        <label>1</label>
    </ligand>
</feature>
<keyword evidence="4" id="KW-0378">Hydrolase</keyword>
<dbReference type="SMART" id="SM00235">
    <property type="entry name" value="ZnMc"/>
    <property type="match status" value="1"/>
</dbReference>
<dbReference type="Proteomes" id="UP000002051">
    <property type="component" value="Chromosome 5"/>
</dbReference>
<dbReference type="GO" id="GO:0030574">
    <property type="term" value="P:collagen catabolic process"/>
    <property type="evidence" value="ECO:0000318"/>
    <property type="project" value="GO_Central"/>
</dbReference>
<evidence type="ECO:0000256" key="6">
    <source>
        <dbReference type="ARBA" id="ARBA00023049"/>
    </source>
</evidence>
<dbReference type="InterPro" id="IPR001818">
    <property type="entry name" value="Pept_M10_metallopeptidase"/>
</dbReference>
<accession>A0A072UDS9</accession>
<proteinExistence type="inferred from homology"/>
<keyword evidence="11" id="KW-1185">Reference proteome</keyword>
<organism evidence="9 11">
    <name type="scientific">Medicago truncatula</name>
    <name type="common">Barrel medic</name>
    <name type="synonym">Medicago tribuloides</name>
    <dbReference type="NCBI Taxonomy" id="3880"/>
    <lineage>
        <taxon>Eukaryota</taxon>
        <taxon>Viridiplantae</taxon>
        <taxon>Streptophyta</taxon>
        <taxon>Embryophyta</taxon>
        <taxon>Tracheophyta</taxon>
        <taxon>Spermatophyta</taxon>
        <taxon>Magnoliopsida</taxon>
        <taxon>eudicotyledons</taxon>
        <taxon>Gunneridae</taxon>
        <taxon>Pentapetalae</taxon>
        <taxon>rosids</taxon>
        <taxon>fabids</taxon>
        <taxon>Fabales</taxon>
        <taxon>Fabaceae</taxon>
        <taxon>Papilionoideae</taxon>
        <taxon>50 kb inversion clade</taxon>
        <taxon>NPAAA clade</taxon>
        <taxon>Hologalegina</taxon>
        <taxon>IRL clade</taxon>
        <taxon>Trifolieae</taxon>
        <taxon>Medicago</taxon>
    </lineage>
</organism>
<dbReference type="GO" id="GO:0004222">
    <property type="term" value="F:metalloendopeptidase activity"/>
    <property type="evidence" value="ECO:0000318"/>
    <property type="project" value="GO_Central"/>
</dbReference>
<evidence type="ECO:0000256" key="2">
    <source>
        <dbReference type="ARBA" id="ARBA00022670"/>
    </source>
</evidence>
<evidence type="ECO:0000256" key="1">
    <source>
        <dbReference type="ARBA" id="ARBA00009614"/>
    </source>
</evidence>
<dbReference type="EMBL" id="CM001221">
    <property type="protein sequence ID" value="KEH27772.1"/>
    <property type="molecule type" value="Genomic_DNA"/>
</dbReference>
<feature type="binding site" evidence="7">
    <location>
        <position position="244"/>
    </location>
    <ligand>
        <name>Zn(2+)</name>
        <dbReference type="ChEBI" id="CHEBI:29105"/>
        <label>2</label>
        <note>catalytic</note>
    </ligand>
</feature>
<dbReference type="EnsemblPlants" id="KEH27772">
    <property type="protein sequence ID" value="KEH27772"/>
    <property type="gene ID" value="MTR_5g036093"/>
</dbReference>
<dbReference type="InterPro" id="IPR002477">
    <property type="entry name" value="Peptidoglycan-bd-like"/>
</dbReference>
<sequence>MNMMKLYQFQLFLSLLLIIVNTTVLGYYIAQLSHSQIKKHLNTFGYFRRSPLDFDDVLDKETISAIKTYQQFFNLQVTGHLNTETLQQFSFPRCGIPDMKYEYGFHDGSNVSFPKGNKWFPKGTKKLTYGFLPDNRIPIDIIKVFRNAFTRWSQTTRVLNFSETTSYEDAEIKIGFYNINYNDAVDDVVVSDSFISLKLDSNVKSGMLRLNGSKSWVLPTYTKFWDWQFQQFDLLTAVMHQIGHLLGLDHSSDKESIMYPTILPWQQRKVQITESDNLAIQQLYSSSTKANANSHYSGLFASLSIGFAFVALLN</sequence>
<dbReference type="InterPro" id="IPR021190">
    <property type="entry name" value="Pept_M10A"/>
</dbReference>